<keyword evidence="2" id="KW-0677">Repeat</keyword>
<reference evidence="5" key="1">
    <citation type="journal article" date="2013" name="BMC Genomics">
        <title>Genome and transcriptome sequencing of the halophilic fungus Wallemia ichthyophaga: haloadaptations present and absent.</title>
        <authorList>
            <person name="Zajc J."/>
            <person name="Liu Y."/>
            <person name="Dai W."/>
            <person name="Yang Z."/>
            <person name="Hu J."/>
            <person name="Gostincar C."/>
            <person name="Gunde-Cimerman N."/>
        </authorList>
    </citation>
    <scope>NUCLEOTIDE SEQUENCE [LARGE SCALE GENOMIC DNA]</scope>
    <source>
        <strain evidence="5">EXF-994 / CBS 113033</strain>
    </source>
</reference>
<keyword evidence="5" id="KW-1185">Reference proteome</keyword>
<name>R9ABT9_WALI9</name>
<dbReference type="InterPro" id="IPR036322">
    <property type="entry name" value="WD40_repeat_dom_sf"/>
</dbReference>
<dbReference type="PROSITE" id="PS50294">
    <property type="entry name" value="WD_REPEATS_REGION"/>
    <property type="match status" value="2"/>
</dbReference>
<dbReference type="InterPro" id="IPR015943">
    <property type="entry name" value="WD40/YVTN_repeat-like_dom_sf"/>
</dbReference>
<dbReference type="GeneID" id="20374457"/>
<organism evidence="4 5">
    <name type="scientific">Wallemia ichthyophaga (strain EXF-994 / CBS 113033)</name>
    <dbReference type="NCBI Taxonomy" id="1299270"/>
    <lineage>
        <taxon>Eukaryota</taxon>
        <taxon>Fungi</taxon>
        <taxon>Dikarya</taxon>
        <taxon>Basidiomycota</taxon>
        <taxon>Wallemiomycotina</taxon>
        <taxon>Wallemiomycetes</taxon>
        <taxon>Wallemiales</taxon>
        <taxon>Wallemiaceae</taxon>
        <taxon>Wallemia</taxon>
    </lineage>
</organism>
<feature type="repeat" description="WD" evidence="3">
    <location>
        <begin position="255"/>
        <end position="296"/>
    </location>
</feature>
<dbReference type="RefSeq" id="XP_009269408.1">
    <property type="nucleotide sequence ID" value="XM_009271133.1"/>
</dbReference>
<evidence type="ECO:0000256" key="2">
    <source>
        <dbReference type="ARBA" id="ARBA00022737"/>
    </source>
</evidence>
<dbReference type="SMART" id="SM00320">
    <property type="entry name" value="WD40"/>
    <property type="match status" value="5"/>
</dbReference>
<keyword evidence="1 3" id="KW-0853">WD repeat</keyword>
<dbReference type="InterPro" id="IPR001680">
    <property type="entry name" value="WD40_rpt"/>
</dbReference>
<dbReference type="PANTHER" id="PTHR19848">
    <property type="entry name" value="WD40 REPEAT PROTEIN"/>
    <property type="match status" value="1"/>
</dbReference>
<gene>
    <name evidence="4" type="ORF">J056_001505</name>
</gene>
<dbReference type="OMA" id="IGMETGH"/>
<proteinExistence type="predicted"/>
<dbReference type="Gene3D" id="2.130.10.10">
    <property type="entry name" value="YVTN repeat-like/Quinoprotein amine dehydrogenase"/>
    <property type="match status" value="2"/>
</dbReference>
<dbReference type="eggNOG" id="KOG4155">
    <property type="taxonomic scope" value="Eukaryota"/>
</dbReference>
<dbReference type="SUPFAM" id="SSF50978">
    <property type="entry name" value="WD40 repeat-like"/>
    <property type="match status" value="1"/>
</dbReference>
<sequence>MIAANKPFISTKCPLNSSRALIPQIHPINTVMDAVWHTRWTANAVLSASNDGFLNLWDGSTAEHKARLDISHLSISSLSTTPHPECPQRALVSSIDGTTSVVSLADAHLSASTSHPGIWKSAIHPITLDHYTTSPAKLDSKLSIHSANIHPQSSEDPDFGTFLGTYDMGKPAFILSLEYSPNGAWCVAGAQSGQTYVFDTKSGSLVRVLTTHSKPVRSISFSPDSSILYTSSDDRLISAVDLRASTGSGAVFSFSNAHESSVTAVSAAPDSRLLASASTDHSIRLFDIGQRASVAKMAQEDEVWSLSWRPLGVSGLSGSAFASGGDSGVVKWWKSAG</sequence>
<evidence type="ECO:0000256" key="1">
    <source>
        <dbReference type="ARBA" id="ARBA00022574"/>
    </source>
</evidence>
<dbReference type="Pfam" id="PF00400">
    <property type="entry name" value="WD40"/>
    <property type="match status" value="2"/>
</dbReference>
<dbReference type="PANTHER" id="PTHR19848:SF8">
    <property type="entry name" value="F-BOX AND WD REPEAT DOMAIN CONTAINING 7"/>
    <property type="match status" value="1"/>
</dbReference>
<protein>
    <submittedName>
        <fullName evidence="4">WD repeat-containing protein 61</fullName>
    </submittedName>
</protein>
<evidence type="ECO:0000313" key="4">
    <source>
        <dbReference type="EMBL" id="EOQ99673.1"/>
    </source>
</evidence>
<feature type="repeat" description="WD" evidence="3">
    <location>
        <begin position="209"/>
        <end position="243"/>
    </location>
</feature>
<dbReference type="AlphaFoldDB" id="R9ABT9"/>
<dbReference type="Proteomes" id="UP000014064">
    <property type="component" value="Unassembled WGS sequence"/>
</dbReference>
<evidence type="ECO:0000256" key="3">
    <source>
        <dbReference type="PROSITE-ProRule" id="PRU00221"/>
    </source>
</evidence>
<dbReference type="HOGENOM" id="CLU_000288_57_11_1"/>
<dbReference type="EMBL" id="KE007239">
    <property type="protein sequence ID" value="EOQ99673.1"/>
    <property type="molecule type" value="Genomic_DNA"/>
</dbReference>
<dbReference type="KEGG" id="wic:J056_001505"/>
<accession>R9ABT9</accession>
<dbReference type="STRING" id="1299270.R9ABT9"/>
<dbReference type="OrthoDB" id="538223at2759"/>
<dbReference type="PROSITE" id="PS50082">
    <property type="entry name" value="WD_REPEATS_2"/>
    <property type="match status" value="2"/>
</dbReference>
<evidence type="ECO:0000313" key="5">
    <source>
        <dbReference type="Proteomes" id="UP000014064"/>
    </source>
</evidence>